<dbReference type="InterPro" id="IPR006708">
    <property type="entry name" value="Pex19"/>
</dbReference>
<dbReference type="GO" id="GO:0045046">
    <property type="term" value="P:protein import into peroxisome membrane"/>
    <property type="evidence" value="ECO:0007669"/>
    <property type="project" value="TreeGrafter"/>
</dbReference>
<feature type="compositionally biased region" description="Basic and acidic residues" evidence="1">
    <location>
        <begin position="268"/>
        <end position="277"/>
    </location>
</feature>
<feature type="compositionally biased region" description="Gly residues" evidence="1">
    <location>
        <begin position="195"/>
        <end position="214"/>
    </location>
</feature>
<keyword evidence="3" id="KW-1185">Reference proteome</keyword>
<dbReference type="GO" id="GO:0033328">
    <property type="term" value="F:peroxisome membrane targeting sequence binding"/>
    <property type="evidence" value="ECO:0007669"/>
    <property type="project" value="TreeGrafter"/>
</dbReference>
<dbReference type="EMBL" id="KZ825478">
    <property type="protein sequence ID" value="PYI34147.1"/>
    <property type="molecule type" value="Genomic_DNA"/>
</dbReference>
<gene>
    <name evidence="2" type="ORF">BP00DRAFT_413299</name>
</gene>
<feature type="region of interest" description="Disordered" evidence="1">
    <location>
        <begin position="408"/>
        <end position="439"/>
    </location>
</feature>
<dbReference type="Gene3D" id="1.20.120.900">
    <property type="entry name" value="Pex19, mPTS binding domain"/>
    <property type="match status" value="1"/>
</dbReference>
<feature type="compositionally biased region" description="Basic residues" evidence="1">
    <location>
        <begin position="216"/>
        <end position="227"/>
    </location>
</feature>
<organism evidence="2 3">
    <name type="scientific">Aspergillus indologenus CBS 114.80</name>
    <dbReference type="NCBI Taxonomy" id="1450541"/>
    <lineage>
        <taxon>Eukaryota</taxon>
        <taxon>Fungi</taxon>
        <taxon>Dikarya</taxon>
        <taxon>Ascomycota</taxon>
        <taxon>Pezizomycotina</taxon>
        <taxon>Eurotiomycetes</taxon>
        <taxon>Eurotiomycetidae</taxon>
        <taxon>Eurotiales</taxon>
        <taxon>Aspergillaceae</taxon>
        <taxon>Aspergillus</taxon>
        <taxon>Aspergillus subgen. Circumdati</taxon>
    </lineage>
</organism>
<feature type="compositionally biased region" description="Acidic residues" evidence="1">
    <location>
        <begin position="74"/>
        <end position="89"/>
    </location>
</feature>
<dbReference type="InterPro" id="IPR038322">
    <property type="entry name" value="Pex19_C_sf"/>
</dbReference>
<evidence type="ECO:0000256" key="1">
    <source>
        <dbReference type="SAM" id="MobiDB-lite"/>
    </source>
</evidence>
<feature type="region of interest" description="Disordered" evidence="1">
    <location>
        <begin position="190"/>
        <end position="289"/>
    </location>
</feature>
<feature type="compositionally biased region" description="Low complexity" evidence="1">
    <location>
        <begin position="236"/>
        <end position="256"/>
    </location>
</feature>
<feature type="region of interest" description="Disordered" evidence="1">
    <location>
        <begin position="139"/>
        <end position="162"/>
    </location>
</feature>
<name>A0A2V5J7Z2_9EURO</name>
<dbReference type="PANTHER" id="PTHR12774">
    <property type="entry name" value="PEROXISOMAL BIOGENESIS FACTOR 19"/>
    <property type="match status" value="1"/>
</dbReference>
<accession>A0A2V5J7Z2</accession>
<feature type="region of interest" description="Disordered" evidence="1">
    <location>
        <begin position="1"/>
        <end position="120"/>
    </location>
</feature>
<proteinExistence type="predicted"/>
<feature type="compositionally biased region" description="Low complexity" evidence="1">
    <location>
        <begin position="26"/>
        <end position="63"/>
    </location>
</feature>
<dbReference type="Pfam" id="PF04614">
    <property type="entry name" value="Pex19"/>
    <property type="match status" value="1"/>
</dbReference>
<dbReference type="AlphaFoldDB" id="A0A2V5J7Z2"/>
<reference evidence="2 3" key="1">
    <citation type="submission" date="2018-02" db="EMBL/GenBank/DDBJ databases">
        <title>The genomes of Aspergillus section Nigri reveals drivers in fungal speciation.</title>
        <authorList>
            <consortium name="DOE Joint Genome Institute"/>
            <person name="Vesth T.C."/>
            <person name="Nybo J."/>
            <person name="Theobald S."/>
            <person name="Brandl J."/>
            <person name="Frisvad J.C."/>
            <person name="Nielsen K.F."/>
            <person name="Lyhne E.K."/>
            <person name="Kogle M.E."/>
            <person name="Kuo A."/>
            <person name="Riley R."/>
            <person name="Clum A."/>
            <person name="Nolan M."/>
            <person name="Lipzen A."/>
            <person name="Salamov A."/>
            <person name="Henrissat B."/>
            <person name="Wiebenga A."/>
            <person name="De vries R.P."/>
            <person name="Grigoriev I.V."/>
            <person name="Mortensen U.H."/>
            <person name="Andersen M.R."/>
            <person name="Baker S.E."/>
        </authorList>
    </citation>
    <scope>NUCLEOTIDE SEQUENCE [LARGE SCALE GENOMIC DNA]</scope>
    <source>
        <strain evidence="2 3">CBS 114.80</strain>
    </source>
</reference>
<sequence>MSSSTSQADANPAQQTQSASTEHAQTPATNNSSTTTTTTTTTTTNPAETTTTTANPASTTTSSTPPPPAQVANNDDDDDSDFDELDDVLDNFNKPAASTAQPPSASSAKDATAATTTDDVDLDEEAFLKQLEKDMANLMGAGAGGDASASIPEGFGDEESLDKDAEMFAKLLEEGGVSAEDFLKQLVGDMMKGEAGSGHGKSGGSGSSSGGSGGSKNKKKSKSKKKGSAAAGGGATAATQSAADAAAPDAAAAAAATPETFNDTIQRTIERMKESGDKATAAAEEEDGDADDLVAQLIKAIEAGAGAGGAGGDGDDADLTKMFQGMMEQLSNKEILYEPMKELDTKFGPWLAENTAAGKVSGEERQRYEKQAAVVAQIVAKFEDQAYTDEDPKCREYVWEKMQEMQACGNPPDELIPAPMMEDLMGGGAGPGAPDCPQQ</sequence>
<feature type="compositionally biased region" description="Low complexity" evidence="1">
    <location>
        <begin position="90"/>
        <end position="117"/>
    </location>
</feature>
<evidence type="ECO:0000313" key="2">
    <source>
        <dbReference type="EMBL" id="PYI34147.1"/>
    </source>
</evidence>
<dbReference type="Proteomes" id="UP000248817">
    <property type="component" value="Unassembled WGS sequence"/>
</dbReference>
<dbReference type="PANTHER" id="PTHR12774:SF2">
    <property type="entry name" value="PEROXISOMAL BIOGENESIS FACTOR 19"/>
    <property type="match status" value="1"/>
</dbReference>
<protein>
    <submittedName>
        <fullName evidence="2">Pex19-domain-containing protein</fullName>
    </submittedName>
</protein>
<evidence type="ECO:0000313" key="3">
    <source>
        <dbReference type="Proteomes" id="UP000248817"/>
    </source>
</evidence>
<dbReference type="GO" id="GO:0005778">
    <property type="term" value="C:peroxisomal membrane"/>
    <property type="evidence" value="ECO:0007669"/>
    <property type="project" value="TreeGrafter"/>
</dbReference>
<feature type="compositionally biased region" description="Polar residues" evidence="1">
    <location>
        <begin position="1"/>
        <end position="24"/>
    </location>
</feature>